<sequence>MTLSTKMPIKLDSLNNETFKALREKTLNLRKDKVYVHLSGENLNISTIEKTCPLTFLMLKHKYKIDTQNIQIKVVNGKKSRDDTEYVITDTSPNECIHKGHGKAFNDGVGNNTEGKNNSNEKIITNARNAEIGHRGEGGTNFMDSFIQFNIPVLNEFERFYFYKHIIEIIDTLAADVVYKHSMGGYKKNDKYNFVTVLFNNLKIYEKNKIHHEFCFSLHEQKPLTINCYIVYSGNTSYILKLDFFQENNLVFDIYTTFVNINSVTFKPQEVIHVNNSHNNERYKEVSIFASHLKEVQNLFNHKDMKNMLLRQEDINFMLEYFKNSKVEKKNFQKNVYQNVDIFDYDHVQAKLTNSEKGQVVEASQQSSAVLSTPLASQKNTIPIIGHILNTNNLAFYTGKNIFYCKDSYIESKNFISSEFKNIHNFTFGGHLAYMSFCHAMTIIKHFVSHPVLIEINEIQYILPVPYNSVVSFRGKVVYCDADKIQVKIAAYCFDLKKNTHYLTTIFDISFKNNSEISFIPLSEEEIKLYLLGYIRSQLLP</sequence>
<dbReference type="OrthoDB" id="331699at2759"/>
<dbReference type="PANTHER" id="PTHR12655">
    <property type="entry name" value="ACYL-COA THIOESTERASE"/>
    <property type="match status" value="1"/>
</dbReference>
<dbReference type="SUPFAM" id="SSF54637">
    <property type="entry name" value="Thioesterase/thiol ester dehydrase-isomerase"/>
    <property type="match status" value="2"/>
</dbReference>
<keyword evidence="2" id="KW-0378">Hydrolase</keyword>
<dbReference type="EMBL" id="BDQF01000004">
    <property type="protein sequence ID" value="GAW79431.1"/>
    <property type="molecule type" value="Genomic_DNA"/>
</dbReference>
<dbReference type="GeneID" id="39746142"/>
<organism evidence="3 4">
    <name type="scientific">Plasmodium gonderi</name>
    <dbReference type="NCBI Taxonomy" id="77519"/>
    <lineage>
        <taxon>Eukaryota</taxon>
        <taxon>Sar</taxon>
        <taxon>Alveolata</taxon>
        <taxon>Apicomplexa</taxon>
        <taxon>Aconoidasida</taxon>
        <taxon>Haemosporida</taxon>
        <taxon>Plasmodiidae</taxon>
        <taxon>Plasmodium</taxon>
        <taxon>Plasmodium (Plasmodium)</taxon>
    </lineage>
</organism>
<dbReference type="Proteomes" id="UP000195521">
    <property type="component" value="Unassembled WGS sequence"/>
</dbReference>
<dbReference type="OMA" id="FYCKDSY"/>
<evidence type="ECO:0008006" key="5">
    <source>
        <dbReference type="Google" id="ProtNLM"/>
    </source>
</evidence>
<evidence type="ECO:0000313" key="3">
    <source>
        <dbReference type="EMBL" id="GAW79431.1"/>
    </source>
</evidence>
<comment type="similarity">
    <text evidence="1">Belongs to the acyl coenzyme A hydrolase family.</text>
</comment>
<evidence type="ECO:0000256" key="2">
    <source>
        <dbReference type="ARBA" id="ARBA00022801"/>
    </source>
</evidence>
<evidence type="ECO:0000256" key="1">
    <source>
        <dbReference type="ARBA" id="ARBA00010458"/>
    </source>
</evidence>
<keyword evidence="4" id="KW-1185">Reference proteome</keyword>
<name>A0A1Y1JA92_PLAGO</name>
<accession>A0A1Y1JA92</accession>
<evidence type="ECO:0000313" key="4">
    <source>
        <dbReference type="Proteomes" id="UP000195521"/>
    </source>
</evidence>
<dbReference type="GO" id="GO:0006637">
    <property type="term" value="P:acyl-CoA metabolic process"/>
    <property type="evidence" value="ECO:0007669"/>
    <property type="project" value="TreeGrafter"/>
</dbReference>
<protein>
    <recommendedName>
        <fullName evidence="5">HotDog ACOT-type domain-containing protein</fullName>
    </recommendedName>
</protein>
<dbReference type="Gene3D" id="3.10.129.10">
    <property type="entry name" value="Hotdog Thioesterase"/>
    <property type="match status" value="2"/>
</dbReference>
<dbReference type="AlphaFoldDB" id="A0A1Y1JA92"/>
<reference evidence="4" key="1">
    <citation type="submission" date="2017-04" db="EMBL/GenBank/DDBJ databases">
        <title>Plasmodium gonderi genome.</title>
        <authorList>
            <person name="Arisue N."/>
            <person name="Honma H."/>
            <person name="Kawai S."/>
            <person name="Tougan T."/>
            <person name="Tanabe K."/>
            <person name="Horii T."/>
        </authorList>
    </citation>
    <scope>NUCLEOTIDE SEQUENCE [LARGE SCALE GENOMIC DNA]</scope>
    <source>
        <strain evidence="4">ATCC 30045</strain>
    </source>
</reference>
<proteinExistence type="inferred from homology"/>
<dbReference type="PANTHER" id="PTHR12655:SF0">
    <property type="entry name" value="ACYL-COENZYME A THIOESTERASE 9, MITOCHONDRIAL"/>
    <property type="match status" value="1"/>
</dbReference>
<gene>
    <name evidence="3" type="ORF">PGO_040310</name>
</gene>
<dbReference type="InterPro" id="IPR029069">
    <property type="entry name" value="HotDog_dom_sf"/>
</dbReference>
<dbReference type="RefSeq" id="XP_028542020.1">
    <property type="nucleotide sequence ID" value="XM_028686219.1"/>
</dbReference>
<comment type="caution">
    <text evidence="3">The sequence shown here is derived from an EMBL/GenBank/DDBJ whole genome shotgun (WGS) entry which is preliminary data.</text>
</comment>
<dbReference type="GO" id="GO:0047617">
    <property type="term" value="F:fatty acyl-CoA hydrolase activity"/>
    <property type="evidence" value="ECO:0007669"/>
    <property type="project" value="TreeGrafter"/>
</dbReference>